<evidence type="ECO:0000313" key="2">
    <source>
        <dbReference type="Proteomes" id="UP000260025"/>
    </source>
</evidence>
<gene>
    <name evidence="1" type="ORF">DXA38_19980</name>
</gene>
<proteinExistence type="predicted"/>
<protein>
    <recommendedName>
        <fullName evidence="3">Polysaccharide deacetylase</fullName>
    </recommendedName>
</protein>
<dbReference type="AlphaFoldDB" id="A0A3E2VI57"/>
<dbReference type="Proteomes" id="UP000260025">
    <property type="component" value="Unassembled WGS sequence"/>
</dbReference>
<comment type="caution">
    <text evidence="1">The sequence shown here is derived from an EMBL/GenBank/DDBJ whole genome shotgun (WGS) entry which is preliminary data.</text>
</comment>
<dbReference type="EMBL" id="QVEV01000046">
    <property type="protein sequence ID" value="RGC10344.1"/>
    <property type="molecule type" value="Genomic_DNA"/>
</dbReference>
<organism evidence="1 2">
    <name type="scientific">Clostridium innocuum</name>
    <dbReference type="NCBI Taxonomy" id="1522"/>
    <lineage>
        <taxon>Bacteria</taxon>
        <taxon>Bacillati</taxon>
        <taxon>Bacillota</taxon>
        <taxon>Clostridia</taxon>
        <taxon>Eubacteriales</taxon>
        <taxon>Clostridiaceae</taxon>
        <taxon>Clostridium</taxon>
    </lineage>
</organism>
<reference evidence="1 2" key="1">
    <citation type="submission" date="2018-08" db="EMBL/GenBank/DDBJ databases">
        <title>A genome reference for cultivated species of the human gut microbiota.</title>
        <authorList>
            <person name="Zou Y."/>
            <person name="Xue W."/>
            <person name="Luo G."/>
        </authorList>
    </citation>
    <scope>NUCLEOTIDE SEQUENCE [LARGE SCALE GENOMIC DNA]</scope>
    <source>
        <strain evidence="1 2">OF01-2LB</strain>
    </source>
</reference>
<name>A0A3E2VI57_CLOIN</name>
<accession>A0A3E2VI57</accession>
<sequence length="261" mass="31100">MGNFKPSYETYKKIINDIKATGKYCDYSNAIDKDEFILMRHDIEFSIERAYNLSLVESENDFYSTYFVQITNNFYNAFSLKNMILLKQMIDNGHHIGLHYHLNGQTDFLEVRDGVRDQIRILSEMLGTKIDRFSIHRPIKEVYYHKIQIPGIYNAYAPEFFSYADEITDYTKLDVKYIADSKHHWNYGIPLGKDLTENKKIQILIHPFSWTEEGYDNFNNFKSLLNEKDDELITTLNDEFKRFSEIHNEIKNEQCYFHIDK</sequence>
<evidence type="ECO:0000313" key="1">
    <source>
        <dbReference type="EMBL" id="RGC10344.1"/>
    </source>
</evidence>
<dbReference type="OrthoDB" id="9788208at2"/>
<evidence type="ECO:0008006" key="3">
    <source>
        <dbReference type="Google" id="ProtNLM"/>
    </source>
</evidence>
<dbReference type="RefSeq" id="WP_117444718.1">
    <property type="nucleotide sequence ID" value="NZ_QVEV01000046.1"/>
</dbReference>